<feature type="domain" description="Phospholipid/glycerol acyltransferase" evidence="3">
    <location>
        <begin position="34"/>
        <end position="141"/>
    </location>
</feature>
<organism evidence="4 5">
    <name type="scientific">Marinithermofilum abyssi</name>
    <dbReference type="NCBI Taxonomy" id="1571185"/>
    <lineage>
        <taxon>Bacteria</taxon>
        <taxon>Bacillati</taxon>
        <taxon>Bacillota</taxon>
        <taxon>Bacilli</taxon>
        <taxon>Bacillales</taxon>
        <taxon>Thermoactinomycetaceae</taxon>
        <taxon>Marinithermofilum</taxon>
    </lineage>
</organism>
<evidence type="ECO:0000259" key="3">
    <source>
        <dbReference type="SMART" id="SM00563"/>
    </source>
</evidence>
<protein>
    <recommendedName>
        <fullName evidence="3">Phospholipid/glycerol acyltransferase domain-containing protein</fullName>
    </recommendedName>
</protein>
<sequence>MFYSVVRNMIRPFIFLYHRMDVTGMESIPEEGPLIVAGNHISYLDPFYIACAVPRQLHFMAKEEAFSHPVTRWLLHRFGAFPVNRDKPDIRSIKTAIHHLREGKVLGIFPEGGRREYQPLTEWKHGAAFLAIKTGAPFAGMD</sequence>
<keyword evidence="2" id="KW-0012">Acyltransferase</keyword>
<dbReference type="PANTHER" id="PTHR10434:SF11">
    <property type="entry name" value="1-ACYL-SN-GLYCEROL-3-PHOSPHATE ACYLTRANSFERASE"/>
    <property type="match status" value="1"/>
</dbReference>
<keyword evidence="5" id="KW-1185">Reference proteome</keyword>
<dbReference type="GO" id="GO:0003841">
    <property type="term" value="F:1-acylglycerol-3-phosphate O-acyltransferase activity"/>
    <property type="evidence" value="ECO:0007669"/>
    <property type="project" value="TreeGrafter"/>
</dbReference>
<dbReference type="AlphaFoldDB" id="A0A8J2VCE4"/>
<reference evidence="4" key="2">
    <citation type="submission" date="2020-09" db="EMBL/GenBank/DDBJ databases">
        <authorList>
            <person name="Sun Q."/>
            <person name="Zhou Y."/>
        </authorList>
    </citation>
    <scope>NUCLEOTIDE SEQUENCE</scope>
    <source>
        <strain evidence="4">CGMCC 1.15179</strain>
    </source>
</reference>
<gene>
    <name evidence="4" type="ORF">GCM10011571_03870</name>
</gene>
<accession>A0A8J2VCE4</accession>
<keyword evidence="1" id="KW-0808">Transferase</keyword>
<dbReference type="Proteomes" id="UP000625210">
    <property type="component" value="Unassembled WGS sequence"/>
</dbReference>
<reference evidence="4" key="1">
    <citation type="journal article" date="2014" name="Int. J. Syst. Evol. Microbiol.">
        <title>Complete genome sequence of Corynebacterium casei LMG S-19264T (=DSM 44701T), isolated from a smear-ripened cheese.</title>
        <authorList>
            <consortium name="US DOE Joint Genome Institute (JGI-PGF)"/>
            <person name="Walter F."/>
            <person name="Albersmeier A."/>
            <person name="Kalinowski J."/>
            <person name="Ruckert C."/>
        </authorList>
    </citation>
    <scope>NUCLEOTIDE SEQUENCE</scope>
    <source>
        <strain evidence="4">CGMCC 1.15179</strain>
    </source>
</reference>
<name>A0A8J2VCE4_9BACL</name>
<evidence type="ECO:0000313" key="5">
    <source>
        <dbReference type="Proteomes" id="UP000625210"/>
    </source>
</evidence>
<dbReference type="GO" id="GO:0006654">
    <property type="term" value="P:phosphatidic acid biosynthetic process"/>
    <property type="evidence" value="ECO:0007669"/>
    <property type="project" value="TreeGrafter"/>
</dbReference>
<evidence type="ECO:0000256" key="2">
    <source>
        <dbReference type="ARBA" id="ARBA00023315"/>
    </source>
</evidence>
<dbReference type="SMART" id="SM00563">
    <property type="entry name" value="PlsC"/>
    <property type="match status" value="1"/>
</dbReference>
<dbReference type="PANTHER" id="PTHR10434">
    <property type="entry name" value="1-ACYL-SN-GLYCEROL-3-PHOSPHATE ACYLTRANSFERASE"/>
    <property type="match status" value="1"/>
</dbReference>
<proteinExistence type="predicted"/>
<dbReference type="CDD" id="cd07989">
    <property type="entry name" value="LPLAT_AGPAT-like"/>
    <property type="match status" value="1"/>
</dbReference>
<comment type="caution">
    <text evidence="4">The sequence shown here is derived from an EMBL/GenBank/DDBJ whole genome shotgun (WGS) entry which is preliminary data.</text>
</comment>
<evidence type="ECO:0000256" key="1">
    <source>
        <dbReference type="ARBA" id="ARBA00022679"/>
    </source>
</evidence>
<dbReference type="SUPFAM" id="SSF69593">
    <property type="entry name" value="Glycerol-3-phosphate (1)-acyltransferase"/>
    <property type="match status" value="1"/>
</dbReference>
<dbReference type="InterPro" id="IPR002123">
    <property type="entry name" value="Plipid/glycerol_acylTrfase"/>
</dbReference>
<dbReference type="Pfam" id="PF01553">
    <property type="entry name" value="Acyltransferase"/>
    <property type="match status" value="1"/>
</dbReference>
<dbReference type="RefSeq" id="WP_188646227.1">
    <property type="nucleotide sequence ID" value="NZ_BMHQ01000001.1"/>
</dbReference>
<dbReference type="EMBL" id="BMHQ01000001">
    <property type="protein sequence ID" value="GGE05989.1"/>
    <property type="molecule type" value="Genomic_DNA"/>
</dbReference>
<evidence type="ECO:0000313" key="4">
    <source>
        <dbReference type="EMBL" id="GGE05989.1"/>
    </source>
</evidence>